<dbReference type="KEGG" id="lul:LPB138_10525"/>
<name>A0A1D8PBY8_9FLAO</name>
<organism evidence="2 3">
    <name type="scientific">Urechidicola croceus</name>
    <dbReference type="NCBI Taxonomy" id="1850246"/>
    <lineage>
        <taxon>Bacteria</taxon>
        <taxon>Pseudomonadati</taxon>
        <taxon>Bacteroidota</taxon>
        <taxon>Flavobacteriia</taxon>
        <taxon>Flavobacteriales</taxon>
        <taxon>Flavobacteriaceae</taxon>
        <taxon>Urechidicola</taxon>
    </lineage>
</organism>
<keyword evidence="3" id="KW-1185">Reference proteome</keyword>
<evidence type="ECO:0000313" key="3">
    <source>
        <dbReference type="Proteomes" id="UP000176050"/>
    </source>
</evidence>
<dbReference type="SUPFAM" id="SSF46785">
    <property type="entry name" value="Winged helix' DNA-binding domain"/>
    <property type="match status" value="1"/>
</dbReference>
<reference evidence="2 3" key="1">
    <citation type="submission" date="2016-10" db="EMBL/GenBank/DDBJ databases">
        <title>Lutibacter sp. LPB0138, isolated from marine gastropod.</title>
        <authorList>
            <person name="Kim E."/>
            <person name="Yi H."/>
        </authorList>
    </citation>
    <scope>NUCLEOTIDE SEQUENCE [LARGE SCALE GENOMIC DNA]</scope>
    <source>
        <strain evidence="2 3">LPB0138</strain>
    </source>
</reference>
<keyword evidence="1" id="KW-0175">Coiled coil</keyword>
<evidence type="ECO:0000256" key="1">
    <source>
        <dbReference type="SAM" id="Coils"/>
    </source>
</evidence>
<dbReference type="AlphaFoldDB" id="A0A1D8PBY8"/>
<dbReference type="OrthoDB" id="1807857at2"/>
<dbReference type="EMBL" id="CP017478">
    <property type="protein sequence ID" value="AOW22083.1"/>
    <property type="molecule type" value="Genomic_DNA"/>
</dbReference>
<dbReference type="InterPro" id="IPR036390">
    <property type="entry name" value="WH_DNA-bd_sf"/>
</dbReference>
<dbReference type="InterPro" id="IPR036388">
    <property type="entry name" value="WH-like_DNA-bd_sf"/>
</dbReference>
<protein>
    <submittedName>
        <fullName evidence="2">Transcriptional regulator</fullName>
    </submittedName>
</protein>
<evidence type="ECO:0000313" key="2">
    <source>
        <dbReference type="EMBL" id="AOW22083.1"/>
    </source>
</evidence>
<dbReference type="STRING" id="1850246.LPB138_10525"/>
<gene>
    <name evidence="2" type="ORF">LPB138_10525</name>
</gene>
<accession>A0A1D8PBY8</accession>
<dbReference type="Proteomes" id="UP000176050">
    <property type="component" value="Chromosome"/>
</dbReference>
<proteinExistence type="predicted"/>
<dbReference type="Gene3D" id="1.10.10.10">
    <property type="entry name" value="Winged helix-like DNA-binding domain superfamily/Winged helix DNA-binding domain"/>
    <property type="match status" value="1"/>
</dbReference>
<sequence>MISKRSELTEKLGVHLECVDKLAPVAARIVAHLILVGQHGTTFDELVKNLSASKSTISTHLNSLQSINRITYFTKTGDRKKYFVVSPTGIIKSMDNMLEMWEQKKQMHIEIKEYKETYNNLLCNKTQSELEFDLEFHKDYLQYINEASASISKIKEKLIKNIKD</sequence>
<feature type="coiled-coil region" evidence="1">
    <location>
        <begin position="104"/>
        <end position="131"/>
    </location>
</feature>